<gene>
    <name evidence="14" type="primary">LOC109126907</name>
</gene>
<keyword evidence="11" id="KW-0812">Transmembrane</keyword>
<dbReference type="Gene3D" id="3.30.40.10">
    <property type="entry name" value="Zinc/RING finger domain, C3HC4 (zinc finger)"/>
    <property type="match status" value="1"/>
</dbReference>
<dbReference type="Proteomes" id="UP000694864">
    <property type="component" value="Chromosome 10"/>
</dbReference>
<dbReference type="RefSeq" id="XP_019086363.1">
    <property type="nucleotide sequence ID" value="XM_019230818.1"/>
</dbReference>
<protein>
    <recommendedName>
        <fullName evidence="3">RING-type E3 ubiquitin transferase</fullName>
        <ecNumber evidence="3">2.3.2.27</ecNumber>
    </recommendedName>
</protein>
<dbReference type="PANTHER" id="PTHR14155:SF622">
    <property type="entry name" value="RING_U-BOX SUPERFAMILY PROTEIN"/>
    <property type="match status" value="1"/>
</dbReference>
<keyword evidence="5 9" id="KW-0863">Zinc-finger</keyword>
<keyword evidence="7" id="KW-0862">Zinc</keyword>
<comment type="catalytic activity">
    <reaction evidence="1">
        <text>S-ubiquitinyl-[E2 ubiquitin-conjugating enzyme]-L-cysteine + [acceptor protein]-L-lysine = [E2 ubiquitin-conjugating enzyme]-L-cysteine + N(6)-ubiquitinyl-[acceptor protein]-L-lysine.</text>
        <dbReference type="EC" id="2.3.2.27"/>
    </reaction>
</comment>
<dbReference type="InterPro" id="IPR053238">
    <property type="entry name" value="RING-H2_zinc_finger"/>
</dbReference>
<evidence type="ECO:0000256" key="8">
    <source>
        <dbReference type="ARBA" id="ARBA00024209"/>
    </source>
</evidence>
<dbReference type="SUPFAM" id="SSF57850">
    <property type="entry name" value="RING/U-box"/>
    <property type="match status" value="1"/>
</dbReference>
<accession>A0ABM1QHX5</accession>
<evidence type="ECO:0000313" key="13">
    <source>
        <dbReference type="Proteomes" id="UP000694864"/>
    </source>
</evidence>
<keyword evidence="13" id="KW-1185">Reference proteome</keyword>
<evidence type="ECO:0000256" key="1">
    <source>
        <dbReference type="ARBA" id="ARBA00000900"/>
    </source>
</evidence>
<comment type="pathway">
    <text evidence="2">Protein modification; protein ubiquitination.</text>
</comment>
<dbReference type="GeneID" id="109126907"/>
<dbReference type="PANTHER" id="PTHR14155">
    <property type="entry name" value="RING FINGER DOMAIN-CONTAINING"/>
    <property type="match status" value="1"/>
</dbReference>
<dbReference type="EC" id="2.3.2.27" evidence="3"/>
<reference evidence="14" key="2">
    <citation type="submission" date="2025-08" db="UniProtKB">
        <authorList>
            <consortium name="RefSeq"/>
        </authorList>
    </citation>
    <scope>IDENTIFICATION</scope>
    <source>
        <tissue evidence="14">Leaf</tissue>
    </source>
</reference>
<evidence type="ECO:0000256" key="6">
    <source>
        <dbReference type="ARBA" id="ARBA00022786"/>
    </source>
</evidence>
<evidence type="ECO:0000256" key="4">
    <source>
        <dbReference type="ARBA" id="ARBA00022723"/>
    </source>
</evidence>
<dbReference type="Pfam" id="PF13639">
    <property type="entry name" value="zf-RING_2"/>
    <property type="match status" value="1"/>
</dbReference>
<evidence type="ECO:0000256" key="5">
    <source>
        <dbReference type="ARBA" id="ARBA00022771"/>
    </source>
</evidence>
<evidence type="ECO:0000256" key="11">
    <source>
        <dbReference type="SAM" id="Phobius"/>
    </source>
</evidence>
<feature type="region of interest" description="Disordered" evidence="10">
    <location>
        <begin position="63"/>
        <end position="83"/>
    </location>
</feature>
<keyword evidence="6" id="KW-0833">Ubl conjugation pathway</keyword>
<feature type="domain" description="RING-type" evidence="12">
    <location>
        <begin position="110"/>
        <end position="152"/>
    </location>
</feature>
<comment type="similarity">
    <text evidence="8">Belongs to the RING-type zinc finger family. ATL subfamily.</text>
</comment>
<evidence type="ECO:0000256" key="9">
    <source>
        <dbReference type="PROSITE-ProRule" id="PRU00175"/>
    </source>
</evidence>
<dbReference type="SMART" id="SM00184">
    <property type="entry name" value="RING"/>
    <property type="match status" value="1"/>
</dbReference>
<dbReference type="PROSITE" id="PS50089">
    <property type="entry name" value="ZF_RING_2"/>
    <property type="match status" value="1"/>
</dbReference>
<organism evidence="13 14">
    <name type="scientific">Camelina sativa</name>
    <name type="common">False flax</name>
    <name type="synonym">Myagrum sativum</name>
    <dbReference type="NCBI Taxonomy" id="90675"/>
    <lineage>
        <taxon>Eukaryota</taxon>
        <taxon>Viridiplantae</taxon>
        <taxon>Streptophyta</taxon>
        <taxon>Embryophyta</taxon>
        <taxon>Tracheophyta</taxon>
        <taxon>Spermatophyta</taxon>
        <taxon>Magnoliopsida</taxon>
        <taxon>eudicotyledons</taxon>
        <taxon>Gunneridae</taxon>
        <taxon>Pentapetalae</taxon>
        <taxon>rosids</taxon>
        <taxon>malvids</taxon>
        <taxon>Brassicales</taxon>
        <taxon>Brassicaceae</taxon>
        <taxon>Camelineae</taxon>
        <taxon>Camelina</taxon>
    </lineage>
</organism>
<evidence type="ECO:0000256" key="3">
    <source>
        <dbReference type="ARBA" id="ARBA00012483"/>
    </source>
</evidence>
<name>A0ABM1QHX5_CAMSA</name>
<evidence type="ECO:0000256" key="10">
    <source>
        <dbReference type="SAM" id="MobiDB-lite"/>
    </source>
</evidence>
<keyword evidence="11" id="KW-1133">Transmembrane helix</keyword>
<reference evidence="13" key="1">
    <citation type="journal article" date="2014" name="Nat. Commun.">
        <title>The emerging biofuel crop Camelina sativa retains a highly undifferentiated hexaploid genome structure.</title>
        <authorList>
            <person name="Kagale S."/>
            <person name="Koh C."/>
            <person name="Nixon J."/>
            <person name="Bollina V."/>
            <person name="Clarke W.E."/>
            <person name="Tuteja R."/>
            <person name="Spillane C."/>
            <person name="Robinson S.J."/>
            <person name="Links M.G."/>
            <person name="Clarke C."/>
            <person name="Higgins E.E."/>
            <person name="Huebert T."/>
            <person name="Sharpe A.G."/>
            <person name="Parkin I.A."/>
        </authorList>
    </citation>
    <scope>NUCLEOTIDE SEQUENCE [LARGE SCALE GENOMIC DNA]</scope>
    <source>
        <strain evidence="13">cv. DH55</strain>
    </source>
</reference>
<dbReference type="InterPro" id="IPR013083">
    <property type="entry name" value="Znf_RING/FYVE/PHD"/>
</dbReference>
<sequence length="154" mass="17775">MVSSSSSWSWKETLLMFAPIIFVILALLISIIWQICIKLFKCIQPPPTEPALETHQNPPLSLPHQDIETGHLGPPQSQQQDIKTGYESRIKEVKFKDIIKEDGFGDKICCSICLEEFEDGHAIVHINKCRHVFHRFCIVSWLKQNRSCPNCRRF</sequence>
<evidence type="ECO:0000313" key="14">
    <source>
        <dbReference type="RefSeq" id="XP_019086363.1"/>
    </source>
</evidence>
<evidence type="ECO:0000256" key="2">
    <source>
        <dbReference type="ARBA" id="ARBA00004906"/>
    </source>
</evidence>
<evidence type="ECO:0000259" key="12">
    <source>
        <dbReference type="PROSITE" id="PS50089"/>
    </source>
</evidence>
<feature type="transmembrane region" description="Helical" evidence="11">
    <location>
        <begin position="14"/>
        <end position="36"/>
    </location>
</feature>
<proteinExistence type="inferred from homology"/>
<dbReference type="InterPro" id="IPR001841">
    <property type="entry name" value="Znf_RING"/>
</dbReference>
<evidence type="ECO:0000256" key="7">
    <source>
        <dbReference type="ARBA" id="ARBA00022833"/>
    </source>
</evidence>
<keyword evidence="4" id="KW-0479">Metal-binding</keyword>
<keyword evidence="11" id="KW-0472">Membrane</keyword>